<gene>
    <name evidence="6" type="ORF">JM93_03926</name>
</gene>
<dbReference type="InterPro" id="IPR036388">
    <property type="entry name" value="WH-like_DNA-bd_sf"/>
</dbReference>
<dbReference type="AlphaFoldDB" id="A0A562SHL9"/>
<keyword evidence="7" id="KW-1185">Reference proteome</keyword>
<organism evidence="6 7">
    <name type="scientific">Roseibium hamelinense</name>
    <dbReference type="NCBI Taxonomy" id="150831"/>
    <lineage>
        <taxon>Bacteria</taxon>
        <taxon>Pseudomonadati</taxon>
        <taxon>Pseudomonadota</taxon>
        <taxon>Alphaproteobacteria</taxon>
        <taxon>Hyphomicrobiales</taxon>
        <taxon>Stappiaceae</taxon>
        <taxon>Roseibium</taxon>
    </lineage>
</organism>
<dbReference type="InterPro" id="IPR000847">
    <property type="entry name" value="LysR_HTH_N"/>
</dbReference>
<dbReference type="InterPro" id="IPR036390">
    <property type="entry name" value="WH_DNA-bd_sf"/>
</dbReference>
<dbReference type="CDD" id="cd08432">
    <property type="entry name" value="PBP2_GcdR_TrpI_HvrB_AmpR_like"/>
    <property type="match status" value="1"/>
</dbReference>
<feature type="domain" description="HTH lysR-type" evidence="5">
    <location>
        <begin position="7"/>
        <end position="64"/>
    </location>
</feature>
<dbReference type="RefSeq" id="WP_145346825.1">
    <property type="nucleotide sequence ID" value="NZ_SMLY01000056.1"/>
</dbReference>
<comment type="similarity">
    <text evidence="1">Belongs to the LysR transcriptional regulatory family.</text>
</comment>
<dbReference type="Proteomes" id="UP000320593">
    <property type="component" value="Unassembled WGS sequence"/>
</dbReference>
<dbReference type="SUPFAM" id="SSF46785">
    <property type="entry name" value="Winged helix' DNA-binding domain"/>
    <property type="match status" value="1"/>
</dbReference>
<proteinExistence type="inferred from homology"/>
<dbReference type="PANTHER" id="PTHR30537">
    <property type="entry name" value="HTH-TYPE TRANSCRIPTIONAL REGULATOR"/>
    <property type="match status" value="1"/>
</dbReference>
<dbReference type="GO" id="GO:0003700">
    <property type="term" value="F:DNA-binding transcription factor activity"/>
    <property type="evidence" value="ECO:0007669"/>
    <property type="project" value="InterPro"/>
</dbReference>
<evidence type="ECO:0000256" key="2">
    <source>
        <dbReference type="ARBA" id="ARBA00023015"/>
    </source>
</evidence>
<dbReference type="Gene3D" id="1.10.10.10">
    <property type="entry name" value="Winged helix-like DNA-binding domain superfamily/Winged helix DNA-binding domain"/>
    <property type="match status" value="1"/>
</dbReference>
<comment type="caution">
    <text evidence="6">The sequence shown here is derived from an EMBL/GenBank/DDBJ whole genome shotgun (WGS) entry which is preliminary data.</text>
</comment>
<evidence type="ECO:0000259" key="5">
    <source>
        <dbReference type="PROSITE" id="PS50931"/>
    </source>
</evidence>
<dbReference type="PANTHER" id="PTHR30537:SF26">
    <property type="entry name" value="GLYCINE CLEAVAGE SYSTEM TRANSCRIPTIONAL ACTIVATOR"/>
    <property type="match status" value="1"/>
</dbReference>
<evidence type="ECO:0000313" key="6">
    <source>
        <dbReference type="EMBL" id="TWI80712.1"/>
    </source>
</evidence>
<dbReference type="Gene3D" id="3.40.190.10">
    <property type="entry name" value="Periplasmic binding protein-like II"/>
    <property type="match status" value="2"/>
</dbReference>
<accession>A0A562SHL9</accession>
<dbReference type="PROSITE" id="PS50931">
    <property type="entry name" value="HTH_LYSR"/>
    <property type="match status" value="1"/>
</dbReference>
<dbReference type="GO" id="GO:0006351">
    <property type="term" value="P:DNA-templated transcription"/>
    <property type="evidence" value="ECO:0007669"/>
    <property type="project" value="TreeGrafter"/>
</dbReference>
<dbReference type="Pfam" id="PF00126">
    <property type="entry name" value="HTH_1"/>
    <property type="match status" value="1"/>
</dbReference>
<reference evidence="6 7" key="1">
    <citation type="submission" date="2019-07" db="EMBL/GenBank/DDBJ databases">
        <title>Genomic Encyclopedia of Archaeal and Bacterial Type Strains, Phase II (KMG-II): from individual species to whole genera.</title>
        <authorList>
            <person name="Goeker M."/>
        </authorList>
    </citation>
    <scope>NUCLEOTIDE SEQUENCE [LARGE SCALE GENOMIC DNA]</scope>
    <source>
        <strain evidence="6 7">ATCC BAA-252</strain>
    </source>
</reference>
<evidence type="ECO:0000256" key="1">
    <source>
        <dbReference type="ARBA" id="ARBA00009437"/>
    </source>
</evidence>
<dbReference type="SUPFAM" id="SSF53850">
    <property type="entry name" value="Periplasmic binding protein-like II"/>
    <property type="match status" value="1"/>
</dbReference>
<dbReference type="InterPro" id="IPR005119">
    <property type="entry name" value="LysR_subst-bd"/>
</dbReference>
<name>A0A562SHL9_9HYPH</name>
<evidence type="ECO:0000313" key="7">
    <source>
        <dbReference type="Proteomes" id="UP000320593"/>
    </source>
</evidence>
<keyword evidence="2" id="KW-0805">Transcription regulation</keyword>
<dbReference type="Pfam" id="PF03466">
    <property type="entry name" value="LysR_substrate"/>
    <property type="match status" value="1"/>
</dbReference>
<evidence type="ECO:0000256" key="4">
    <source>
        <dbReference type="ARBA" id="ARBA00023163"/>
    </source>
</evidence>
<dbReference type="GO" id="GO:0043565">
    <property type="term" value="F:sequence-specific DNA binding"/>
    <property type="evidence" value="ECO:0007669"/>
    <property type="project" value="TreeGrafter"/>
</dbReference>
<protein>
    <submittedName>
        <fullName evidence="6">DNA-binding transcriptional LysR family regulator</fullName>
    </submittedName>
</protein>
<dbReference type="OrthoDB" id="7328368at2"/>
<keyword evidence="4" id="KW-0804">Transcription</keyword>
<sequence length="302" mass="33164">MKNLNLVHLNGLRAVEAVGRLKSLKAAAAELGVTVGAISQQVHKTEQQLGIQLFERRSRALIPTEICLAILPHLTRGIDALSTAVAVATSRRDDLLTVSVAPVFAGKWLVWHLKAFNKANPGLRVRVEATIELVDPDLTDVDWCIRVGPGPYPGLYAQKLVPHRVFPVCNPQLGQKLQRPADLLSVPIIRDPGEMFSWNTWLEPSGMSEADLPDGPTFSDGALCLDAAIAGQGVFLAWETLAIQALRAGQIVAPFPDRYETGFFYWLIGSQSRQPTSAMNAFKDWLVKTLDESLAVDWPPRF</sequence>
<dbReference type="EMBL" id="VLLF01000011">
    <property type="protein sequence ID" value="TWI80712.1"/>
    <property type="molecule type" value="Genomic_DNA"/>
</dbReference>
<keyword evidence="3 6" id="KW-0238">DNA-binding</keyword>
<evidence type="ECO:0000256" key="3">
    <source>
        <dbReference type="ARBA" id="ARBA00023125"/>
    </source>
</evidence>
<dbReference type="InterPro" id="IPR058163">
    <property type="entry name" value="LysR-type_TF_proteobact-type"/>
</dbReference>